<dbReference type="eggNOG" id="KOG0017">
    <property type="taxonomic scope" value="Eukaryota"/>
</dbReference>
<gene>
    <name evidence="2" type="primary">LOC104247115</name>
</gene>
<dbReference type="RefSeq" id="XP_009801367.1">
    <property type="nucleotide sequence ID" value="XM_009803065.1"/>
</dbReference>
<evidence type="ECO:0000313" key="2">
    <source>
        <dbReference type="RefSeq" id="XP_009801367.1"/>
    </source>
</evidence>
<evidence type="ECO:0000313" key="1">
    <source>
        <dbReference type="Proteomes" id="UP000189701"/>
    </source>
</evidence>
<dbReference type="PANTHER" id="PTHR33223">
    <property type="entry name" value="CCHC-TYPE DOMAIN-CONTAINING PROTEIN"/>
    <property type="match status" value="1"/>
</dbReference>
<dbReference type="Proteomes" id="UP000189701">
    <property type="component" value="Unplaced"/>
</dbReference>
<dbReference type="PANTHER" id="PTHR33223:SF11">
    <property type="entry name" value="ELEMENT PROTEIN, PUTATIVE-RELATED"/>
    <property type="match status" value="1"/>
</dbReference>
<keyword evidence="1" id="KW-1185">Reference proteome</keyword>
<reference evidence="1" key="1">
    <citation type="journal article" date="2013" name="Genome Biol.">
        <title>Reference genomes and transcriptomes of Nicotiana sylvestris and Nicotiana tomentosiformis.</title>
        <authorList>
            <person name="Sierro N."/>
            <person name="Battey J.N."/>
            <person name="Ouadi S."/>
            <person name="Bovet L."/>
            <person name="Goepfert S."/>
            <person name="Bakaher N."/>
            <person name="Peitsch M.C."/>
            <person name="Ivanov N.V."/>
        </authorList>
    </citation>
    <scope>NUCLEOTIDE SEQUENCE [LARGE SCALE GENOMIC DNA]</scope>
</reference>
<organism evidence="1 2">
    <name type="scientific">Nicotiana sylvestris</name>
    <name type="common">Wood tobacco</name>
    <name type="synonym">South American tobacco</name>
    <dbReference type="NCBI Taxonomy" id="4096"/>
    <lineage>
        <taxon>Eukaryota</taxon>
        <taxon>Viridiplantae</taxon>
        <taxon>Streptophyta</taxon>
        <taxon>Embryophyta</taxon>
        <taxon>Tracheophyta</taxon>
        <taxon>Spermatophyta</taxon>
        <taxon>Magnoliopsida</taxon>
        <taxon>eudicotyledons</taxon>
        <taxon>Gunneridae</taxon>
        <taxon>Pentapetalae</taxon>
        <taxon>asterids</taxon>
        <taxon>lamiids</taxon>
        <taxon>Solanales</taxon>
        <taxon>Solanaceae</taxon>
        <taxon>Nicotianoideae</taxon>
        <taxon>Nicotianeae</taxon>
        <taxon>Nicotiana</taxon>
    </lineage>
</organism>
<accession>A0A1U7YB66</accession>
<dbReference type="AlphaFoldDB" id="A0A1U7YB66"/>
<sequence>MPIPKKFRMPEISKYNGTTDPNEHITSYTCRIKGNDLNNDEIESILLKTFGETLSKGDMIWLHNLAPDSIDSFAILADAFVKARARAIKVAARKLNVFKTKQRDDEMPREFMSQFQMERMELPPVFDDLVVQDFMQGLNERSSIASRQLKQNLIEYPAVTWLDMHNRY</sequence>
<protein>
    <submittedName>
        <fullName evidence="2">Uncharacterized protein LOC104247115</fullName>
    </submittedName>
</protein>
<reference evidence="2" key="2">
    <citation type="submission" date="2025-08" db="UniProtKB">
        <authorList>
            <consortium name="RefSeq"/>
        </authorList>
    </citation>
    <scope>IDENTIFICATION</scope>
    <source>
        <tissue evidence="2">Leaf</tissue>
    </source>
</reference>
<proteinExistence type="predicted"/>
<name>A0A1U7YB66_NICSY</name>